<keyword evidence="2" id="KW-0812">Transmembrane</keyword>
<dbReference type="OrthoDB" id="2796352at2759"/>
<gene>
    <name evidence="3" type="ORF">FOMPIDRAFT_86435</name>
</gene>
<feature type="transmembrane region" description="Helical" evidence="2">
    <location>
        <begin position="12"/>
        <end position="34"/>
    </location>
</feature>
<evidence type="ECO:0000313" key="3">
    <source>
        <dbReference type="EMBL" id="EPS95296.1"/>
    </source>
</evidence>
<evidence type="ECO:0000256" key="2">
    <source>
        <dbReference type="SAM" id="Phobius"/>
    </source>
</evidence>
<name>S8DPR4_FOMSC</name>
<dbReference type="EMBL" id="KE504210">
    <property type="protein sequence ID" value="EPS95296.1"/>
    <property type="molecule type" value="Genomic_DNA"/>
</dbReference>
<reference evidence="3 4" key="1">
    <citation type="journal article" date="2012" name="Science">
        <title>The Paleozoic origin of enzymatic lignin decomposition reconstructed from 31 fungal genomes.</title>
        <authorList>
            <person name="Floudas D."/>
            <person name="Binder M."/>
            <person name="Riley R."/>
            <person name="Barry K."/>
            <person name="Blanchette R.A."/>
            <person name="Henrissat B."/>
            <person name="Martinez A.T."/>
            <person name="Otillar R."/>
            <person name="Spatafora J.W."/>
            <person name="Yadav J.S."/>
            <person name="Aerts A."/>
            <person name="Benoit I."/>
            <person name="Boyd A."/>
            <person name="Carlson A."/>
            <person name="Copeland A."/>
            <person name="Coutinho P.M."/>
            <person name="de Vries R.P."/>
            <person name="Ferreira P."/>
            <person name="Findley K."/>
            <person name="Foster B."/>
            <person name="Gaskell J."/>
            <person name="Glotzer D."/>
            <person name="Gorecki P."/>
            <person name="Heitman J."/>
            <person name="Hesse C."/>
            <person name="Hori C."/>
            <person name="Igarashi K."/>
            <person name="Jurgens J.A."/>
            <person name="Kallen N."/>
            <person name="Kersten P."/>
            <person name="Kohler A."/>
            <person name="Kuees U."/>
            <person name="Kumar T.K.A."/>
            <person name="Kuo A."/>
            <person name="LaButti K."/>
            <person name="Larrondo L.F."/>
            <person name="Lindquist E."/>
            <person name="Ling A."/>
            <person name="Lombard V."/>
            <person name="Lucas S."/>
            <person name="Lundell T."/>
            <person name="Martin R."/>
            <person name="McLaughlin D.J."/>
            <person name="Morgenstern I."/>
            <person name="Morin E."/>
            <person name="Murat C."/>
            <person name="Nagy L.G."/>
            <person name="Nolan M."/>
            <person name="Ohm R.A."/>
            <person name="Patyshakuliyeva A."/>
            <person name="Rokas A."/>
            <person name="Ruiz-Duenas F.J."/>
            <person name="Sabat G."/>
            <person name="Salamov A."/>
            <person name="Samejima M."/>
            <person name="Schmutz J."/>
            <person name="Slot J.C."/>
            <person name="St John F."/>
            <person name="Stenlid J."/>
            <person name="Sun H."/>
            <person name="Sun S."/>
            <person name="Syed K."/>
            <person name="Tsang A."/>
            <person name="Wiebenga A."/>
            <person name="Young D."/>
            <person name="Pisabarro A."/>
            <person name="Eastwood D.C."/>
            <person name="Martin F."/>
            <person name="Cullen D."/>
            <person name="Grigoriev I.V."/>
            <person name="Hibbett D.S."/>
        </authorList>
    </citation>
    <scope>NUCLEOTIDE SEQUENCE</scope>
    <source>
        <strain evidence="4">FP-58527</strain>
    </source>
</reference>
<dbReference type="AlphaFoldDB" id="S8DPR4"/>
<evidence type="ECO:0000256" key="1">
    <source>
        <dbReference type="SAM" id="MobiDB-lite"/>
    </source>
</evidence>
<dbReference type="InParanoid" id="S8DPR4"/>
<sequence>MSSPGHGLAPGAIAAIVIGTLFVLVGLSAAGIILHYRRRPVTCDSPSSMEKPAPLSKTPQRRMRRPPSRKPTPRLFINEISFPMPLARKGRDRKRDYENSPVSTLDMVISPSLPRIFKLSAEGGESAAVEVRVTPPTPIASRAELGVPSPTKLKPNVKARFQTSSGVGLGMLPMGNESTRLVT</sequence>
<feature type="compositionally biased region" description="Basic residues" evidence="1">
    <location>
        <begin position="59"/>
        <end position="72"/>
    </location>
</feature>
<feature type="region of interest" description="Disordered" evidence="1">
    <location>
        <begin position="43"/>
        <end position="73"/>
    </location>
</feature>
<accession>S8DPR4</accession>
<proteinExistence type="predicted"/>
<keyword evidence="2" id="KW-1133">Transmembrane helix</keyword>
<organism evidence="3 4">
    <name type="scientific">Fomitopsis schrenkii</name>
    <name type="common">Brown rot fungus</name>
    <dbReference type="NCBI Taxonomy" id="2126942"/>
    <lineage>
        <taxon>Eukaryota</taxon>
        <taxon>Fungi</taxon>
        <taxon>Dikarya</taxon>
        <taxon>Basidiomycota</taxon>
        <taxon>Agaricomycotina</taxon>
        <taxon>Agaricomycetes</taxon>
        <taxon>Polyporales</taxon>
        <taxon>Fomitopsis</taxon>
    </lineage>
</organism>
<keyword evidence="4" id="KW-1185">Reference proteome</keyword>
<keyword evidence="2" id="KW-0472">Membrane</keyword>
<protein>
    <submittedName>
        <fullName evidence="3">Uncharacterized protein</fullName>
    </submittedName>
</protein>
<dbReference type="HOGENOM" id="CLU_1475195_0_0_1"/>
<evidence type="ECO:0000313" key="4">
    <source>
        <dbReference type="Proteomes" id="UP000015241"/>
    </source>
</evidence>
<dbReference type="Proteomes" id="UP000015241">
    <property type="component" value="Unassembled WGS sequence"/>
</dbReference>